<dbReference type="RefSeq" id="WP_002591255.1">
    <property type="nucleotide sequence ID" value="NZ_JANKAI010000008.1"/>
</dbReference>
<dbReference type="InterPro" id="IPR050678">
    <property type="entry name" value="DNA_Partitioning_ATPase"/>
</dbReference>
<dbReference type="InterPro" id="IPR027417">
    <property type="entry name" value="P-loop_NTPase"/>
</dbReference>
<gene>
    <name evidence="1" type="ORF">DWW02_26495</name>
</gene>
<evidence type="ECO:0000313" key="1">
    <source>
        <dbReference type="EMBL" id="RGV70879.1"/>
    </source>
</evidence>
<reference evidence="1 2" key="1">
    <citation type="submission" date="2018-08" db="EMBL/GenBank/DDBJ databases">
        <title>A genome reference for cultivated species of the human gut microbiota.</title>
        <authorList>
            <person name="Zou Y."/>
            <person name="Xue W."/>
            <person name="Luo G."/>
        </authorList>
    </citation>
    <scope>NUCLEOTIDE SEQUENCE [LARGE SCALE GENOMIC DNA]</scope>
    <source>
        <strain evidence="1 2">AF14-18</strain>
    </source>
</reference>
<dbReference type="PANTHER" id="PTHR13696:SF52">
    <property type="entry name" value="PARA FAMILY PROTEIN CT_582"/>
    <property type="match status" value="1"/>
</dbReference>
<organism evidence="1 2">
    <name type="scientific">Enterocloster bolteae</name>
    <dbReference type="NCBI Taxonomy" id="208479"/>
    <lineage>
        <taxon>Bacteria</taxon>
        <taxon>Bacillati</taxon>
        <taxon>Bacillota</taxon>
        <taxon>Clostridia</taxon>
        <taxon>Lachnospirales</taxon>
        <taxon>Lachnospiraceae</taxon>
        <taxon>Enterocloster</taxon>
    </lineage>
</organism>
<comment type="caution">
    <text evidence="1">The sequence shown here is derived from an EMBL/GenBank/DDBJ whole genome shotgun (WGS) entry which is preliminary data.</text>
</comment>
<dbReference type="PANTHER" id="PTHR13696">
    <property type="entry name" value="P-LOOP CONTAINING NUCLEOSIDE TRIPHOSPHATE HYDROLASE"/>
    <property type="match status" value="1"/>
</dbReference>
<accession>A0A412YVV0</accession>
<dbReference type="EMBL" id="QRZM01000018">
    <property type="protein sequence ID" value="RGV70879.1"/>
    <property type="molecule type" value="Genomic_DNA"/>
</dbReference>
<dbReference type="InterPro" id="IPR025669">
    <property type="entry name" value="AAA_dom"/>
</dbReference>
<name>A0A412YVV0_9FIRM</name>
<dbReference type="SUPFAM" id="SSF52540">
    <property type="entry name" value="P-loop containing nucleoside triphosphate hydrolases"/>
    <property type="match status" value="1"/>
</dbReference>
<dbReference type="Proteomes" id="UP000284543">
    <property type="component" value="Unassembled WGS sequence"/>
</dbReference>
<proteinExistence type="predicted"/>
<dbReference type="AlphaFoldDB" id="A0A412YVV0"/>
<dbReference type="CDD" id="cd02042">
    <property type="entry name" value="ParAB_family"/>
    <property type="match status" value="1"/>
</dbReference>
<evidence type="ECO:0000313" key="2">
    <source>
        <dbReference type="Proteomes" id="UP000284543"/>
    </source>
</evidence>
<sequence length="267" mass="29768">MKTISILNLKGGVAKTFTAANMAYELYRRGYKVLLIDNDKQGNLSKAYSRYDAENVAPATRLLAGDWENADELIQHTEYEGIDIVTANMSLFGATWNLTKEDSENQIERYKALVTAKVLGFGYAKFDYIETERAYDYCIIDNPPDIGLNVVNALAITDEVIVPVKVDEDALEGLDIVTEQIEDAKAFNPALKLAGVLITSYQNTDGEAAGVEWLEQKTDFNILGIIRYSKKVAENTFMRKPIYEYSPCCGAAQGYKKFVTAYTGKAR</sequence>
<protein>
    <submittedName>
        <fullName evidence="1">ParA family protein</fullName>
    </submittedName>
</protein>
<dbReference type="Pfam" id="PF13614">
    <property type="entry name" value="AAA_31"/>
    <property type="match status" value="1"/>
</dbReference>
<dbReference type="Gene3D" id="3.40.50.300">
    <property type="entry name" value="P-loop containing nucleotide triphosphate hydrolases"/>
    <property type="match status" value="1"/>
</dbReference>